<accession>A0AAW2HKF1</accession>
<dbReference type="EMBL" id="JARGDH010000004">
    <property type="protein sequence ID" value="KAL0270301.1"/>
    <property type="molecule type" value="Genomic_DNA"/>
</dbReference>
<reference evidence="2" key="1">
    <citation type="journal article" date="2024" name="Gigascience">
        <title>Chromosome-level genome of the poultry shaft louse Menopon gallinae provides insight into the host-switching and adaptive evolution of parasitic lice.</title>
        <authorList>
            <person name="Xu Y."/>
            <person name="Ma L."/>
            <person name="Liu S."/>
            <person name="Liang Y."/>
            <person name="Liu Q."/>
            <person name="He Z."/>
            <person name="Tian L."/>
            <person name="Duan Y."/>
            <person name="Cai W."/>
            <person name="Li H."/>
            <person name="Song F."/>
        </authorList>
    </citation>
    <scope>NUCLEOTIDE SEQUENCE</scope>
    <source>
        <strain evidence="2">Cailab_2023a</strain>
    </source>
</reference>
<protein>
    <submittedName>
        <fullName evidence="2">Uncharacterized protein</fullName>
    </submittedName>
</protein>
<keyword evidence="1" id="KW-0812">Transmembrane</keyword>
<dbReference type="AlphaFoldDB" id="A0AAW2HKF1"/>
<evidence type="ECO:0000313" key="2">
    <source>
        <dbReference type="EMBL" id="KAL0270301.1"/>
    </source>
</evidence>
<comment type="caution">
    <text evidence="2">The sequence shown here is derived from an EMBL/GenBank/DDBJ whole genome shotgun (WGS) entry which is preliminary data.</text>
</comment>
<evidence type="ECO:0000256" key="1">
    <source>
        <dbReference type="SAM" id="Phobius"/>
    </source>
</evidence>
<name>A0AAW2HKF1_9NEOP</name>
<proteinExistence type="predicted"/>
<sequence length="207" mass="23871">MFFITNHVKMATNRRCASDTQNEEESESFIEQVSRAVRSNRVQRQPIVDVIVASIAIPLLIIFSLMLQNSMRKDWIHDFDTRWRILGLGLSLLLISLIVCLYVTHRLGFCIWAVQQQREINRMAEHRRRLPLRNNLPAPLTSAGSQLHLMVNGELPPSYDSVMRNPDLPPPYFSVLICDEKVNQNRYQTSKVPRNVNIPEVHQTPTG</sequence>
<organism evidence="2">
    <name type="scientific">Menopon gallinae</name>
    <name type="common">poultry shaft louse</name>
    <dbReference type="NCBI Taxonomy" id="328185"/>
    <lineage>
        <taxon>Eukaryota</taxon>
        <taxon>Metazoa</taxon>
        <taxon>Ecdysozoa</taxon>
        <taxon>Arthropoda</taxon>
        <taxon>Hexapoda</taxon>
        <taxon>Insecta</taxon>
        <taxon>Pterygota</taxon>
        <taxon>Neoptera</taxon>
        <taxon>Paraneoptera</taxon>
        <taxon>Psocodea</taxon>
        <taxon>Troctomorpha</taxon>
        <taxon>Phthiraptera</taxon>
        <taxon>Amblycera</taxon>
        <taxon>Menoponidae</taxon>
        <taxon>Menopon</taxon>
    </lineage>
</organism>
<keyword evidence="1" id="KW-1133">Transmembrane helix</keyword>
<feature type="transmembrane region" description="Helical" evidence="1">
    <location>
        <begin position="47"/>
        <end position="67"/>
    </location>
</feature>
<gene>
    <name evidence="2" type="ORF">PYX00_007766</name>
</gene>
<feature type="transmembrane region" description="Helical" evidence="1">
    <location>
        <begin position="87"/>
        <end position="114"/>
    </location>
</feature>
<keyword evidence="1" id="KW-0472">Membrane</keyword>